<protein>
    <submittedName>
        <fullName evidence="1">Uncharacterized protein</fullName>
    </submittedName>
</protein>
<name>A0AC60P1C1_IXOPE</name>
<reference evidence="1 2" key="1">
    <citation type="journal article" date="2020" name="Cell">
        <title>Large-Scale Comparative Analyses of Tick Genomes Elucidate Their Genetic Diversity and Vector Capacities.</title>
        <authorList>
            <consortium name="Tick Genome and Microbiome Consortium (TIGMIC)"/>
            <person name="Jia N."/>
            <person name="Wang J."/>
            <person name="Shi W."/>
            <person name="Du L."/>
            <person name="Sun Y."/>
            <person name="Zhan W."/>
            <person name="Jiang J.F."/>
            <person name="Wang Q."/>
            <person name="Zhang B."/>
            <person name="Ji P."/>
            <person name="Bell-Sakyi L."/>
            <person name="Cui X.M."/>
            <person name="Yuan T.T."/>
            <person name="Jiang B.G."/>
            <person name="Yang W.F."/>
            <person name="Lam T.T."/>
            <person name="Chang Q.C."/>
            <person name="Ding S.J."/>
            <person name="Wang X.J."/>
            <person name="Zhu J.G."/>
            <person name="Ruan X.D."/>
            <person name="Zhao L."/>
            <person name="Wei J.T."/>
            <person name="Ye R.Z."/>
            <person name="Que T.C."/>
            <person name="Du C.H."/>
            <person name="Zhou Y.H."/>
            <person name="Cheng J.X."/>
            <person name="Dai P.F."/>
            <person name="Guo W.B."/>
            <person name="Han X.H."/>
            <person name="Huang E.J."/>
            <person name="Li L.F."/>
            <person name="Wei W."/>
            <person name="Gao Y.C."/>
            <person name="Liu J.Z."/>
            <person name="Shao H.Z."/>
            <person name="Wang X."/>
            <person name="Wang C.C."/>
            <person name="Yang T.C."/>
            <person name="Huo Q.B."/>
            <person name="Li W."/>
            <person name="Chen H.Y."/>
            <person name="Chen S.E."/>
            <person name="Zhou L.G."/>
            <person name="Ni X.B."/>
            <person name="Tian J.H."/>
            <person name="Sheng Y."/>
            <person name="Liu T."/>
            <person name="Pan Y.S."/>
            <person name="Xia L.Y."/>
            <person name="Li J."/>
            <person name="Zhao F."/>
            <person name="Cao W.C."/>
        </authorList>
    </citation>
    <scope>NUCLEOTIDE SEQUENCE [LARGE SCALE GENOMIC DNA]</scope>
    <source>
        <strain evidence="1">Iper-2018</strain>
    </source>
</reference>
<organism evidence="1 2">
    <name type="scientific">Ixodes persulcatus</name>
    <name type="common">Taiga tick</name>
    <dbReference type="NCBI Taxonomy" id="34615"/>
    <lineage>
        <taxon>Eukaryota</taxon>
        <taxon>Metazoa</taxon>
        <taxon>Ecdysozoa</taxon>
        <taxon>Arthropoda</taxon>
        <taxon>Chelicerata</taxon>
        <taxon>Arachnida</taxon>
        <taxon>Acari</taxon>
        <taxon>Parasitiformes</taxon>
        <taxon>Ixodida</taxon>
        <taxon>Ixodoidea</taxon>
        <taxon>Ixodidae</taxon>
        <taxon>Ixodinae</taxon>
        <taxon>Ixodes</taxon>
    </lineage>
</organism>
<accession>A0AC60P1C1</accession>
<gene>
    <name evidence="1" type="ORF">HPB47_009709</name>
</gene>
<dbReference type="EMBL" id="JABSTQ010011288">
    <property type="protein sequence ID" value="KAG0413135.1"/>
    <property type="molecule type" value="Genomic_DNA"/>
</dbReference>
<proteinExistence type="predicted"/>
<keyword evidence="2" id="KW-1185">Reference proteome</keyword>
<sequence length="520" mass="58788">MRVTGRSFSCSASSTCSLSSIRHRHLASLGVHAQPKHRGRQRARAGGRMLERDSLSFSSSMAICKGLLRHPLAFLLLLLLCPRGTSSANPEDNEFAEFEEFDEEEEQKGVPGGPQGAVPLPQKGQEGEDEAGVEEEEAEEFDHFQDEEEFEGLDQDRPVKAKPSGDRPDLTIAKVPLHLRSNWESFYMEFLMLAGLLVYFTNFVAGRNKNHRLASTWFNSHLSLLEENFSLVGDDGRKELEEGNPSGGGLVKDSESAYTLWCSGRAGLEGMLVELRLVKRQDLLGLLSRLVRPVGDQIVVKVTMSPASMDNFVMCVACKKTGAKLMKGLADLSTYCPEKKKPEKYGLPAGFMVMSEMGEVANAMLDAKVLSIIKKYEDCIDYIHMSDQYSGPRIQEDTQPTKLPEVKKVLLFGFNVPGMGHVSPEMMEDMKPLMQLVFYCVEKVRRFKLSKEAKLKSDKNRLKVEEEFLKTTHAQRQEAAQLKREERRRVEKERMMNEEDPDKQRKWEARHRPVLAALRR</sequence>
<comment type="caution">
    <text evidence="1">The sequence shown here is derived from an EMBL/GenBank/DDBJ whole genome shotgun (WGS) entry which is preliminary data.</text>
</comment>
<dbReference type="Proteomes" id="UP000805193">
    <property type="component" value="Unassembled WGS sequence"/>
</dbReference>
<evidence type="ECO:0000313" key="2">
    <source>
        <dbReference type="Proteomes" id="UP000805193"/>
    </source>
</evidence>
<evidence type="ECO:0000313" key="1">
    <source>
        <dbReference type="EMBL" id="KAG0413135.1"/>
    </source>
</evidence>